<dbReference type="AlphaFoldDB" id="A0AAV5NWF3"/>
<evidence type="ECO:0000313" key="2">
    <source>
        <dbReference type="EMBL" id="GLQ74387.1"/>
    </source>
</evidence>
<dbReference type="Proteomes" id="UP001156690">
    <property type="component" value="Unassembled WGS sequence"/>
</dbReference>
<keyword evidence="3" id="KW-1185">Reference proteome</keyword>
<accession>A0AAV5NWF3</accession>
<evidence type="ECO:0000256" key="1">
    <source>
        <dbReference type="SAM" id="Phobius"/>
    </source>
</evidence>
<keyword evidence="1" id="KW-1133">Transmembrane helix</keyword>
<keyword evidence="1" id="KW-0472">Membrane</keyword>
<comment type="caution">
    <text evidence="2">The sequence shown here is derived from an EMBL/GenBank/DDBJ whole genome shotgun (WGS) entry which is preliminary data.</text>
</comment>
<proteinExistence type="predicted"/>
<keyword evidence="1" id="KW-0812">Transmembrane</keyword>
<dbReference type="EMBL" id="BSNX01000055">
    <property type="protein sequence ID" value="GLQ74387.1"/>
    <property type="molecule type" value="Genomic_DNA"/>
</dbReference>
<sequence length="65" mass="7353">MAKSTQILILLITIYSTVVIYGFYLVKNQQPKIPNETNSEVVAEPPTQAVSHIRQRLNIKSMPLL</sequence>
<dbReference type="RefSeq" id="WP_126608573.1">
    <property type="nucleotide sequence ID" value="NZ_AP025145.1"/>
</dbReference>
<gene>
    <name evidence="2" type="ORF">GCM10007932_37480</name>
</gene>
<feature type="transmembrane region" description="Helical" evidence="1">
    <location>
        <begin position="6"/>
        <end position="26"/>
    </location>
</feature>
<protein>
    <submittedName>
        <fullName evidence="2">Uncharacterized protein</fullName>
    </submittedName>
</protein>
<reference evidence="3" key="1">
    <citation type="journal article" date="2019" name="Int. J. Syst. Evol. Microbiol.">
        <title>The Global Catalogue of Microorganisms (GCM) 10K type strain sequencing project: providing services to taxonomists for standard genome sequencing and annotation.</title>
        <authorList>
            <consortium name="The Broad Institute Genomics Platform"/>
            <consortium name="The Broad Institute Genome Sequencing Center for Infectious Disease"/>
            <person name="Wu L."/>
            <person name="Ma J."/>
        </authorList>
    </citation>
    <scope>NUCLEOTIDE SEQUENCE [LARGE SCALE GENOMIC DNA]</scope>
    <source>
        <strain evidence="3">NBRC 15640</strain>
    </source>
</reference>
<organism evidence="2 3">
    <name type="scientific">Vibrio penaeicida</name>
    <dbReference type="NCBI Taxonomy" id="104609"/>
    <lineage>
        <taxon>Bacteria</taxon>
        <taxon>Pseudomonadati</taxon>
        <taxon>Pseudomonadota</taxon>
        <taxon>Gammaproteobacteria</taxon>
        <taxon>Vibrionales</taxon>
        <taxon>Vibrionaceae</taxon>
        <taxon>Vibrio</taxon>
    </lineage>
</organism>
<name>A0AAV5NWF3_9VIBR</name>
<evidence type="ECO:0000313" key="3">
    <source>
        <dbReference type="Proteomes" id="UP001156690"/>
    </source>
</evidence>